<dbReference type="PROSITE" id="PS51485">
    <property type="entry name" value="PHYTOCYANIN"/>
    <property type="match status" value="1"/>
</dbReference>
<dbReference type="Gene3D" id="2.60.40.420">
    <property type="entry name" value="Cupredoxins - blue copper proteins"/>
    <property type="match status" value="1"/>
</dbReference>
<keyword evidence="3" id="KW-1185">Reference proteome</keyword>
<dbReference type="GO" id="GO:0009055">
    <property type="term" value="F:electron transfer activity"/>
    <property type="evidence" value="ECO:0007669"/>
    <property type="project" value="InterPro"/>
</dbReference>
<reference evidence="2" key="1">
    <citation type="submission" date="2020-07" db="EMBL/GenBank/DDBJ databases">
        <title>Genome sequence and genetic diversity analysis of an under-domesticated orphan crop, white fonio (Digitaria exilis).</title>
        <authorList>
            <person name="Bennetzen J.L."/>
            <person name="Chen S."/>
            <person name="Ma X."/>
            <person name="Wang X."/>
            <person name="Yssel A.E.J."/>
            <person name="Chaluvadi S.R."/>
            <person name="Johnson M."/>
            <person name="Gangashetty P."/>
            <person name="Hamidou F."/>
            <person name="Sanogo M.D."/>
            <person name="Zwaenepoel A."/>
            <person name="Wallace J."/>
            <person name="Van De Peer Y."/>
            <person name="Van Deynze A."/>
        </authorList>
    </citation>
    <scope>NUCLEOTIDE SEQUENCE</scope>
    <source>
        <tissue evidence="2">Leaves</tissue>
    </source>
</reference>
<dbReference type="InterPro" id="IPR008972">
    <property type="entry name" value="Cupredoxin"/>
</dbReference>
<dbReference type="PANTHER" id="PTHR33021:SF288">
    <property type="entry name" value="OS03G0648500 PROTEIN"/>
    <property type="match status" value="1"/>
</dbReference>
<dbReference type="Proteomes" id="UP000636709">
    <property type="component" value="Unassembled WGS sequence"/>
</dbReference>
<dbReference type="SUPFAM" id="SSF49503">
    <property type="entry name" value="Cupredoxins"/>
    <property type="match status" value="1"/>
</dbReference>
<evidence type="ECO:0000313" key="2">
    <source>
        <dbReference type="EMBL" id="KAF8684793.1"/>
    </source>
</evidence>
<dbReference type="InterPro" id="IPR039391">
    <property type="entry name" value="Phytocyanin-like"/>
</dbReference>
<accession>A0A835B3B1</accession>
<protein>
    <recommendedName>
        <fullName evidence="1">Phytocyanin domain-containing protein</fullName>
    </recommendedName>
</protein>
<name>A0A835B3B1_9POAL</name>
<dbReference type="OrthoDB" id="2015260at2759"/>
<proteinExistence type="predicted"/>
<dbReference type="EMBL" id="JACEFO010002095">
    <property type="protein sequence ID" value="KAF8684793.1"/>
    <property type="molecule type" value="Genomic_DNA"/>
</dbReference>
<dbReference type="AlphaFoldDB" id="A0A835B3B1"/>
<feature type="domain" description="Phytocyanin" evidence="1">
    <location>
        <begin position="85"/>
        <end position="227"/>
    </location>
</feature>
<evidence type="ECO:0000259" key="1">
    <source>
        <dbReference type="PROSITE" id="PS51485"/>
    </source>
</evidence>
<dbReference type="GO" id="GO:0005886">
    <property type="term" value="C:plasma membrane"/>
    <property type="evidence" value="ECO:0007669"/>
    <property type="project" value="TreeGrafter"/>
</dbReference>
<comment type="caution">
    <text evidence="2">The sequence shown here is derived from an EMBL/GenBank/DDBJ whole genome shotgun (WGS) entry which is preliminary data.</text>
</comment>
<dbReference type="PANTHER" id="PTHR33021">
    <property type="entry name" value="BLUE COPPER PROTEIN"/>
    <property type="match status" value="1"/>
</dbReference>
<sequence>MTTAPGAVISLSSIVSNCSGAFPERHGFTSFFFFWRAVTERFRVRPIDRTRAAIGAILRMGRTHGAALGTTLLSAFLLAAALAADDHVVGGSSGWCIPTNPGLYRAWADNRTVYVGDNLGESSLLSPTSTRPLPMLGLPWTGTVRLKRPVLIPCAAVLSVFRFETGLYDVVQVSRREYDDCTADDPYQIFSDGPAVVLQASTGVRYYVCTVGNYCKLGVRLYVTVQPR</sequence>
<organism evidence="2 3">
    <name type="scientific">Digitaria exilis</name>
    <dbReference type="NCBI Taxonomy" id="1010633"/>
    <lineage>
        <taxon>Eukaryota</taxon>
        <taxon>Viridiplantae</taxon>
        <taxon>Streptophyta</taxon>
        <taxon>Embryophyta</taxon>
        <taxon>Tracheophyta</taxon>
        <taxon>Spermatophyta</taxon>
        <taxon>Magnoliopsida</taxon>
        <taxon>Liliopsida</taxon>
        <taxon>Poales</taxon>
        <taxon>Poaceae</taxon>
        <taxon>PACMAD clade</taxon>
        <taxon>Panicoideae</taxon>
        <taxon>Panicodae</taxon>
        <taxon>Paniceae</taxon>
        <taxon>Anthephorinae</taxon>
        <taxon>Digitaria</taxon>
    </lineage>
</organism>
<gene>
    <name evidence="2" type="ORF">HU200_044216</name>
</gene>
<dbReference type="Pfam" id="PF02298">
    <property type="entry name" value="Cu_bind_like"/>
    <property type="match status" value="1"/>
</dbReference>
<dbReference type="InterPro" id="IPR003245">
    <property type="entry name" value="Phytocyanin_dom"/>
</dbReference>
<evidence type="ECO:0000313" key="3">
    <source>
        <dbReference type="Proteomes" id="UP000636709"/>
    </source>
</evidence>